<keyword evidence="3 6" id="KW-0812">Transmembrane</keyword>
<evidence type="ECO:0000256" key="6">
    <source>
        <dbReference type="RuleBase" id="RU363032"/>
    </source>
</evidence>
<dbReference type="SUPFAM" id="SSF161098">
    <property type="entry name" value="MetI-like"/>
    <property type="match status" value="1"/>
</dbReference>
<dbReference type="Proteomes" id="UP001143747">
    <property type="component" value="Unassembled WGS sequence"/>
</dbReference>
<evidence type="ECO:0000313" key="8">
    <source>
        <dbReference type="EMBL" id="MDE4907674.1"/>
    </source>
</evidence>
<dbReference type="AlphaFoldDB" id="A0A9Q4PVK9"/>
<feature type="transmembrane region" description="Helical" evidence="6">
    <location>
        <begin position="23"/>
        <end position="47"/>
    </location>
</feature>
<keyword evidence="5 6" id="KW-0472">Membrane</keyword>
<dbReference type="PANTHER" id="PTHR30177">
    <property type="entry name" value="GLYCINE BETAINE/L-PROLINE TRANSPORT SYSTEM PERMEASE PROTEIN PROW"/>
    <property type="match status" value="1"/>
</dbReference>
<feature type="transmembrane region" description="Helical" evidence="6">
    <location>
        <begin position="172"/>
        <end position="194"/>
    </location>
</feature>
<evidence type="ECO:0000256" key="2">
    <source>
        <dbReference type="ARBA" id="ARBA00022448"/>
    </source>
</evidence>
<dbReference type="PROSITE" id="PS50928">
    <property type="entry name" value="ABC_TM1"/>
    <property type="match status" value="1"/>
</dbReference>
<dbReference type="GO" id="GO:0005886">
    <property type="term" value="C:plasma membrane"/>
    <property type="evidence" value="ECO:0007669"/>
    <property type="project" value="UniProtKB-SubCell"/>
</dbReference>
<reference evidence="8" key="1">
    <citation type="submission" date="2022-01" db="EMBL/GenBank/DDBJ databases">
        <title>Draft genome of Methanogenium marinum DSM 15558.</title>
        <authorList>
            <person name="Chen S.-C."/>
            <person name="You Y.-T."/>
        </authorList>
    </citation>
    <scope>NUCLEOTIDE SEQUENCE</scope>
    <source>
        <strain evidence="8">DSM 15558</strain>
    </source>
</reference>
<dbReference type="InterPro" id="IPR035906">
    <property type="entry name" value="MetI-like_sf"/>
</dbReference>
<accession>A0A9Q4PVK9</accession>
<evidence type="ECO:0000313" key="9">
    <source>
        <dbReference type="Proteomes" id="UP001143747"/>
    </source>
</evidence>
<proteinExistence type="inferred from homology"/>
<protein>
    <submittedName>
        <fullName evidence="8">ABC transporter permease</fullName>
    </submittedName>
</protein>
<dbReference type="GO" id="GO:0031460">
    <property type="term" value="P:glycine betaine transport"/>
    <property type="evidence" value="ECO:0007669"/>
    <property type="project" value="TreeGrafter"/>
</dbReference>
<gene>
    <name evidence="8" type="ORF">L0665_03485</name>
</gene>
<feature type="domain" description="ABC transmembrane type-1" evidence="7">
    <location>
        <begin position="19"/>
        <end position="198"/>
    </location>
</feature>
<evidence type="ECO:0000256" key="3">
    <source>
        <dbReference type="ARBA" id="ARBA00022692"/>
    </source>
</evidence>
<feature type="transmembrane region" description="Helical" evidence="6">
    <location>
        <begin position="144"/>
        <end position="166"/>
    </location>
</feature>
<keyword evidence="9" id="KW-1185">Reference proteome</keyword>
<name>A0A9Q4PVK9_9EURY</name>
<dbReference type="GO" id="GO:0055085">
    <property type="term" value="P:transmembrane transport"/>
    <property type="evidence" value="ECO:0007669"/>
    <property type="project" value="InterPro"/>
</dbReference>
<evidence type="ECO:0000256" key="1">
    <source>
        <dbReference type="ARBA" id="ARBA00004141"/>
    </source>
</evidence>
<evidence type="ECO:0000256" key="4">
    <source>
        <dbReference type="ARBA" id="ARBA00022989"/>
    </source>
</evidence>
<keyword evidence="4 6" id="KW-1133">Transmembrane helix</keyword>
<evidence type="ECO:0000259" key="7">
    <source>
        <dbReference type="PROSITE" id="PS50928"/>
    </source>
</evidence>
<dbReference type="InterPro" id="IPR051204">
    <property type="entry name" value="ABC_transp_perm/SBD"/>
</dbReference>
<dbReference type="RefSeq" id="WP_274924322.1">
    <property type="nucleotide sequence ID" value="NZ_JAKELO010000002.1"/>
</dbReference>
<dbReference type="PANTHER" id="PTHR30177:SF4">
    <property type="entry name" value="OSMOPROTECTANT IMPORT PERMEASE PROTEIN OSMW"/>
    <property type="match status" value="1"/>
</dbReference>
<dbReference type="EMBL" id="JAKELO010000002">
    <property type="protein sequence ID" value="MDE4907674.1"/>
    <property type="molecule type" value="Genomic_DNA"/>
</dbReference>
<keyword evidence="2 6" id="KW-0813">Transport</keyword>
<evidence type="ECO:0000256" key="5">
    <source>
        <dbReference type="ARBA" id="ARBA00023136"/>
    </source>
</evidence>
<dbReference type="Pfam" id="PF00528">
    <property type="entry name" value="BPD_transp_1"/>
    <property type="match status" value="1"/>
</dbReference>
<comment type="similarity">
    <text evidence="6">Belongs to the binding-protein-dependent transport system permease family.</text>
</comment>
<dbReference type="Gene3D" id="1.10.3720.10">
    <property type="entry name" value="MetI-like"/>
    <property type="match status" value="1"/>
</dbReference>
<organism evidence="8 9">
    <name type="scientific">Methanogenium marinum</name>
    <dbReference type="NCBI Taxonomy" id="348610"/>
    <lineage>
        <taxon>Archaea</taxon>
        <taxon>Methanobacteriati</taxon>
        <taxon>Methanobacteriota</taxon>
        <taxon>Stenosarchaea group</taxon>
        <taxon>Methanomicrobia</taxon>
        <taxon>Methanomicrobiales</taxon>
        <taxon>Methanomicrobiaceae</taxon>
        <taxon>Methanogenium</taxon>
    </lineage>
</organism>
<comment type="subcellular location">
    <subcellularLocation>
        <location evidence="6">Cell membrane</location>
        <topology evidence="6">Multi-pass membrane protein</topology>
    </subcellularLocation>
    <subcellularLocation>
        <location evidence="1">Membrane</location>
        <topology evidence="1">Multi-pass membrane protein</topology>
    </subcellularLocation>
</comment>
<dbReference type="InterPro" id="IPR000515">
    <property type="entry name" value="MetI-like"/>
</dbReference>
<feature type="transmembrane region" description="Helical" evidence="6">
    <location>
        <begin position="67"/>
        <end position="94"/>
    </location>
</feature>
<comment type="caution">
    <text evidence="8">The sequence shown here is derived from an EMBL/GenBank/DDBJ whole genome shotgun (WGS) entry which is preliminary data.</text>
</comment>
<sequence length="212" mass="22745">MIFDDVTAVWNQFNLTERTIEHLWMFSIALTISVILGIILGIILYQHKKYAEPALNGLNALETFPDMALLVLLIPVAGIGEVPTIIACIIYSLLPVTRNTYTGLVSVRPEILEAGTAIGLTEADIVRNIRIPVSLPMIAGGIRIAIVFTMGIVTLGGIIGAGGLGAPLQTGIVLLLPDVIIVTGLWVGILAVIFDGCAGMIEKRLTVRYGEW</sequence>